<gene>
    <name evidence="1" type="ORF">MENTE1834_LOCUS46984</name>
</gene>
<organism evidence="1 2">
    <name type="scientific">Meloidogyne enterolobii</name>
    <name type="common">Root-knot nematode worm</name>
    <name type="synonym">Meloidogyne mayaguensis</name>
    <dbReference type="NCBI Taxonomy" id="390850"/>
    <lineage>
        <taxon>Eukaryota</taxon>
        <taxon>Metazoa</taxon>
        <taxon>Ecdysozoa</taxon>
        <taxon>Nematoda</taxon>
        <taxon>Chromadorea</taxon>
        <taxon>Rhabditida</taxon>
        <taxon>Tylenchina</taxon>
        <taxon>Tylenchomorpha</taxon>
        <taxon>Tylenchoidea</taxon>
        <taxon>Meloidogynidae</taxon>
        <taxon>Meloidogyninae</taxon>
        <taxon>Meloidogyne</taxon>
    </lineage>
</organism>
<comment type="caution">
    <text evidence="1">The sequence shown here is derived from an EMBL/GenBank/DDBJ whole genome shotgun (WGS) entry which is preliminary data.</text>
</comment>
<name>A0ACB1B7V7_MELEN</name>
<dbReference type="EMBL" id="CAVMJV010000180">
    <property type="protein sequence ID" value="CAK5121237.1"/>
    <property type="molecule type" value="Genomic_DNA"/>
</dbReference>
<reference evidence="1" key="1">
    <citation type="submission" date="2023-11" db="EMBL/GenBank/DDBJ databases">
        <authorList>
            <person name="Poullet M."/>
        </authorList>
    </citation>
    <scope>NUCLEOTIDE SEQUENCE</scope>
    <source>
        <strain evidence="1">E1834</strain>
    </source>
</reference>
<evidence type="ECO:0000313" key="1">
    <source>
        <dbReference type="EMBL" id="CAK5121237.1"/>
    </source>
</evidence>
<protein>
    <submittedName>
        <fullName evidence="1">Uncharacterized protein</fullName>
    </submittedName>
</protein>
<sequence length="59" mass="7159">MFVYTFWTCWFLPFNLFKLAWCLFSYLYFYGQSFLLCGRVSYCNSSFEQTYSSLLAIKI</sequence>
<accession>A0ACB1B7V7</accession>
<keyword evidence="2" id="KW-1185">Reference proteome</keyword>
<dbReference type="Proteomes" id="UP001497535">
    <property type="component" value="Unassembled WGS sequence"/>
</dbReference>
<proteinExistence type="predicted"/>
<evidence type="ECO:0000313" key="2">
    <source>
        <dbReference type="Proteomes" id="UP001497535"/>
    </source>
</evidence>